<dbReference type="EC" id="2.6.1.-" evidence="7"/>
<organism evidence="9 10">
    <name type="scientific">Albidovulum sediminis</name>
    <dbReference type="NCBI Taxonomy" id="3066345"/>
    <lineage>
        <taxon>Bacteria</taxon>
        <taxon>Pseudomonadati</taxon>
        <taxon>Pseudomonadota</taxon>
        <taxon>Alphaproteobacteria</taxon>
        <taxon>Rhodobacterales</taxon>
        <taxon>Paracoccaceae</taxon>
        <taxon>Albidovulum</taxon>
    </lineage>
</organism>
<dbReference type="InterPro" id="IPR015422">
    <property type="entry name" value="PyrdxlP-dep_Trfase_small"/>
</dbReference>
<evidence type="ECO:0000256" key="1">
    <source>
        <dbReference type="ARBA" id="ARBA00001933"/>
    </source>
</evidence>
<dbReference type="Gene3D" id="3.90.1150.10">
    <property type="entry name" value="Aspartate Aminotransferase, domain 1"/>
    <property type="match status" value="1"/>
</dbReference>
<dbReference type="InterPro" id="IPR050596">
    <property type="entry name" value="AspAT/PAT-like"/>
</dbReference>
<dbReference type="InterPro" id="IPR004839">
    <property type="entry name" value="Aminotransferase_I/II_large"/>
</dbReference>
<evidence type="ECO:0000313" key="10">
    <source>
        <dbReference type="Proteomes" id="UP001205601"/>
    </source>
</evidence>
<evidence type="ECO:0000256" key="6">
    <source>
        <dbReference type="ARBA" id="ARBA00049185"/>
    </source>
</evidence>
<evidence type="ECO:0000313" key="9">
    <source>
        <dbReference type="EMBL" id="MCT8331535.1"/>
    </source>
</evidence>
<dbReference type="RefSeq" id="WP_261497442.1">
    <property type="nucleotide sequence ID" value="NZ_JAOCQF010000004.1"/>
</dbReference>
<comment type="catalytic activity">
    <reaction evidence="6">
        <text>L-aspartate + 2-oxoglutarate = oxaloacetate + L-glutamate</text>
        <dbReference type="Rhea" id="RHEA:21824"/>
        <dbReference type="ChEBI" id="CHEBI:16452"/>
        <dbReference type="ChEBI" id="CHEBI:16810"/>
        <dbReference type="ChEBI" id="CHEBI:29985"/>
        <dbReference type="ChEBI" id="CHEBI:29991"/>
        <dbReference type="EC" id="2.6.1.1"/>
    </reaction>
</comment>
<comment type="caution">
    <text evidence="9">The sequence shown here is derived from an EMBL/GenBank/DDBJ whole genome shotgun (WGS) entry which is preliminary data.</text>
</comment>
<keyword evidence="5" id="KW-0663">Pyridoxal phosphate</keyword>
<dbReference type="InterPro" id="IPR004838">
    <property type="entry name" value="NHTrfase_class1_PyrdxlP-BS"/>
</dbReference>
<evidence type="ECO:0000256" key="5">
    <source>
        <dbReference type="ARBA" id="ARBA00022898"/>
    </source>
</evidence>
<dbReference type="Gene3D" id="3.40.640.10">
    <property type="entry name" value="Type I PLP-dependent aspartate aminotransferase-like (Major domain)"/>
    <property type="match status" value="1"/>
</dbReference>
<dbReference type="SUPFAM" id="SSF53383">
    <property type="entry name" value="PLP-dependent transferases"/>
    <property type="match status" value="1"/>
</dbReference>
<keyword evidence="3 7" id="KW-0032">Aminotransferase</keyword>
<evidence type="ECO:0000259" key="8">
    <source>
        <dbReference type="Pfam" id="PF00155"/>
    </source>
</evidence>
<dbReference type="InterPro" id="IPR015424">
    <property type="entry name" value="PyrdxlP-dep_Trfase"/>
</dbReference>
<evidence type="ECO:0000256" key="3">
    <source>
        <dbReference type="ARBA" id="ARBA00022576"/>
    </source>
</evidence>
<dbReference type="GO" id="GO:0008483">
    <property type="term" value="F:transaminase activity"/>
    <property type="evidence" value="ECO:0007669"/>
    <property type="project" value="UniProtKB-KW"/>
</dbReference>
<keyword evidence="10" id="KW-1185">Reference proteome</keyword>
<dbReference type="CDD" id="cd00609">
    <property type="entry name" value="AAT_like"/>
    <property type="match status" value="1"/>
</dbReference>
<reference evidence="10" key="1">
    <citation type="submission" date="2023-07" db="EMBL/GenBank/DDBJ databases">
        <title>Defluviimonas sediminis sp. nov., isolated from mangrove sediment.</title>
        <authorList>
            <person name="Liu L."/>
            <person name="Li J."/>
            <person name="Huang Y."/>
            <person name="Pan J."/>
            <person name="Li M."/>
        </authorList>
    </citation>
    <scope>NUCLEOTIDE SEQUENCE [LARGE SCALE GENOMIC DNA]</scope>
    <source>
        <strain evidence="10">FT324</strain>
    </source>
</reference>
<dbReference type="PANTHER" id="PTHR46383">
    <property type="entry name" value="ASPARTATE AMINOTRANSFERASE"/>
    <property type="match status" value="1"/>
</dbReference>
<evidence type="ECO:0000256" key="2">
    <source>
        <dbReference type="ARBA" id="ARBA00007441"/>
    </source>
</evidence>
<protein>
    <recommendedName>
        <fullName evidence="7">Aminotransferase</fullName>
        <ecNumber evidence="7">2.6.1.-</ecNumber>
    </recommendedName>
</protein>
<name>A0ABT2NVK4_9RHOB</name>
<dbReference type="Proteomes" id="UP001205601">
    <property type="component" value="Unassembled WGS sequence"/>
</dbReference>
<dbReference type="InterPro" id="IPR015421">
    <property type="entry name" value="PyrdxlP-dep_Trfase_major"/>
</dbReference>
<feature type="domain" description="Aminotransferase class I/classII large" evidence="8">
    <location>
        <begin position="37"/>
        <end position="395"/>
    </location>
</feature>
<dbReference type="PANTHER" id="PTHR46383:SF1">
    <property type="entry name" value="ASPARTATE AMINOTRANSFERASE"/>
    <property type="match status" value="1"/>
</dbReference>
<keyword evidence="4 7" id="KW-0808">Transferase</keyword>
<comment type="similarity">
    <text evidence="2 7">Belongs to the class-I pyridoxal-phosphate-dependent aminotransferase family.</text>
</comment>
<accession>A0ABT2NVK4</accession>
<sequence>MSSPDPFRRSARIAEVELSEILQISEAAAAMKRAGRDVISLGTGEPDFPTPPHVVAAAHEAALRGETTYTATAGTPALRAAIAEACARDNGYRPEPAEVIVSAGAKQVIFNAFFATLDAGDEVILAAPYWTSYPDMVGVCGGTPVIVAAGAEDGFKLTPAALAAAITGRTRWVLLNSPGNPSGAVYSPAELQALAEELRNAPHVGIVADEIYQHICYVPFASFRAVAPDLADRTLIVNGVSKSHAMTGWRIGWGIGPRRLIEAMVAVQGQVTSGASSVSQAAALAAVSGDQQLLAERNDDFRERRDMVQAALNATGLIRCGSADGAFYLFPDCTAAFGKTAPDGTRIEKDADFTAALLQAEGVALVPGRAFGLPGHFRLSYAYSRASLTEACARIARFCTSLA</sequence>
<comment type="cofactor">
    <cofactor evidence="1 7">
        <name>pyridoxal 5'-phosphate</name>
        <dbReference type="ChEBI" id="CHEBI:597326"/>
    </cofactor>
</comment>
<proteinExistence type="inferred from homology"/>
<dbReference type="EMBL" id="JAOCQF010000004">
    <property type="protein sequence ID" value="MCT8331535.1"/>
    <property type="molecule type" value="Genomic_DNA"/>
</dbReference>
<evidence type="ECO:0000256" key="4">
    <source>
        <dbReference type="ARBA" id="ARBA00022679"/>
    </source>
</evidence>
<dbReference type="Pfam" id="PF00155">
    <property type="entry name" value="Aminotran_1_2"/>
    <property type="match status" value="1"/>
</dbReference>
<gene>
    <name evidence="9" type="ORF">N5I32_18620</name>
</gene>
<dbReference type="PROSITE" id="PS00105">
    <property type="entry name" value="AA_TRANSFER_CLASS_1"/>
    <property type="match status" value="1"/>
</dbReference>
<evidence type="ECO:0000256" key="7">
    <source>
        <dbReference type="RuleBase" id="RU000481"/>
    </source>
</evidence>